<dbReference type="ESTHER" id="psytt-k4iqj6">
    <property type="family name" value="6_AlphaBeta_hydrolase"/>
</dbReference>
<name>K4IQJ6_PSYTT</name>
<dbReference type="SUPFAM" id="SSF53474">
    <property type="entry name" value="alpha/beta-Hydrolases"/>
    <property type="match status" value="1"/>
</dbReference>
<dbReference type="PANTHER" id="PTHR43798:SF33">
    <property type="entry name" value="HYDROLASE, PUTATIVE (AFU_ORTHOLOGUE AFUA_2G14860)-RELATED"/>
    <property type="match status" value="1"/>
</dbReference>
<reference evidence="2" key="2">
    <citation type="submission" date="2012-09" db="EMBL/GenBank/DDBJ databases">
        <title>The complete sequence of Psychroflexus torquis an extreme psychrophile from sea-ice that is stimulated by light.</title>
        <authorList>
            <person name="Feng S."/>
            <person name="Powell S.M."/>
            <person name="Bowman J.P."/>
        </authorList>
    </citation>
    <scope>NUCLEOTIDE SEQUENCE [LARGE SCALE GENOMIC DNA]</scope>
    <source>
        <strain evidence="2">ATCC 700755</strain>
    </source>
</reference>
<dbReference type="OrthoDB" id="9780932at2"/>
<dbReference type="eggNOG" id="COG0596">
    <property type="taxonomic scope" value="Bacteria"/>
</dbReference>
<dbReference type="Gene3D" id="3.40.50.1820">
    <property type="entry name" value="alpha/beta hydrolase"/>
    <property type="match status" value="1"/>
</dbReference>
<dbReference type="InterPro" id="IPR000073">
    <property type="entry name" value="AB_hydrolase_1"/>
</dbReference>
<accession>K4IQJ6</accession>
<dbReference type="HOGENOM" id="CLU_020336_50_4_10"/>
<evidence type="ECO:0000259" key="1">
    <source>
        <dbReference type="Pfam" id="PF00561"/>
    </source>
</evidence>
<proteinExistence type="predicted"/>
<dbReference type="PANTHER" id="PTHR43798">
    <property type="entry name" value="MONOACYLGLYCEROL LIPASE"/>
    <property type="match status" value="1"/>
</dbReference>
<evidence type="ECO:0000313" key="2">
    <source>
        <dbReference type="EMBL" id="AFU67765.1"/>
    </source>
</evidence>
<dbReference type="EMBL" id="CP003879">
    <property type="protein sequence ID" value="AFU67765.1"/>
    <property type="molecule type" value="Genomic_DNA"/>
</dbReference>
<dbReference type="Pfam" id="PF00561">
    <property type="entry name" value="Abhydrolase_1"/>
    <property type="match status" value="1"/>
</dbReference>
<dbReference type="AlphaFoldDB" id="K4IQJ6"/>
<dbReference type="GO" id="GO:0016787">
    <property type="term" value="F:hydrolase activity"/>
    <property type="evidence" value="ECO:0007669"/>
    <property type="project" value="UniProtKB-KW"/>
</dbReference>
<sequence length="264" mass="29698">MIRNLKLSNSIQLEFLDKGEGEIILLLHGLGSTKADWDFQVDILSKKFRVIAPDLRGHGNSSKPETRDEYGIPQCAEDIVLLLQKLKIVKCSIVGFSMGGAVAFEMVVKHPELISKLIIVNTAPDFNDLGEMGKDMIKKRTKTLRNFGIEPLAEEIAVGMFPEDSQIQLRNTFYERTKKNSVEAYFNSFITLMEWGIGSKIKEISVPTLVIASELDYTPVSLKEAYAKKMKNSKVEVISQSRHGVTMDQPEEFNKIILNFLNNG</sequence>
<dbReference type="InterPro" id="IPR050266">
    <property type="entry name" value="AB_hydrolase_sf"/>
</dbReference>
<gene>
    <name evidence="2" type="ordered locus">P700755_000762</name>
</gene>
<dbReference type="PRINTS" id="PR00111">
    <property type="entry name" value="ABHYDROLASE"/>
</dbReference>
<dbReference type="Proteomes" id="UP000008514">
    <property type="component" value="Chromosome"/>
</dbReference>
<dbReference type="KEGG" id="ptq:P700755_000762"/>
<evidence type="ECO:0000313" key="3">
    <source>
        <dbReference type="Proteomes" id="UP000008514"/>
    </source>
</evidence>
<dbReference type="STRING" id="313595.P700755_000762"/>
<feature type="domain" description="AB hydrolase-1" evidence="1">
    <location>
        <begin position="23"/>
        <end position="134"/>
    </location>
</feature>
<protein>
    <submittedName>
        <fullName evidence="2">Alpha/beta hydrolase fold protein</fullName>
    </submittedName>
</protein>
<dbReference type="GO" id="GO:0016020">
    <property type="term" value="C:membrane"/>
    <property type="evidence" value="ECO:0007669"/>
    <property type="project" value="TreeGrafter"/>
</dbReference>
<keyword evidence="2" id="KW-0378">Hydrolase</keyword>
<reference evidence="2" key="1">
    <citation type="submission" date="2006-03" db="EMBL/GenBank/DDBJ databases">
        <authorList>
            <person name="Bowman J."/>
            <person name="Ferriera S."/>
            <person name="Johnson J."/>
            <person name="Kravitz S."/>
            <person name="Halpern A."/>
            <person name="Remington K."/>
            <person name="Beeson K."/>
            <person name="Tran B."/>
            <person name="Rogers Y.-H."/>
            <person name="Friedman R."/>
            <person name="Venter J.C."/>
        </authorList>
    </citation>
    <scope>NUCLEOTIDE SEQUENCE [LARGE SCALE GENOMIC DNA]</scope>
    <source>
        <strain evidence="2">ATCC 700755</strain>
    </source>
</reference>
<dbReference type="InterPro" id="IPR029058">
    <property type="entry name" value="AB_hydrolase_fold"/>
</dbReference>
<organism evidence="2 3">
    <name type="scientific">Psychroflexus torquis (strain ATCC 700755 / CIP 106069 / ACAM 623)</name>
    <dbReference type="NCBI Taxonomy" id="313595"/>
    <lineage>
        <taxon>Bacteria</taxon>
        <taxon>Pseudomonadati</taxon>
        <taxon>Bacteroidota</taxon>
        <taxon>Flavobacteriia</taxon>
        <taxon>Flavobacteriales</taxon>
        <taxon>Flavobacteriaceae</taxon>
        <taxon>Psychroflexus</taxon>
    </lineage>
</organism>
<keyword evidence="3" id="KW-1185">Reference proteome</keyword>
<dbReference type="RefSeq" id="WP_015023382.1">
    <property type="nucleotide sequence ID" value="NC_018721.1"/>
</dbReference>